<feature type="transmembrane region" description="Helical" evidence="1">
    <location>
        <begin position="140"/>
        <end position="161"/>
    </location>
</feature>
<proteinExistence type="predicted"/>
<evidence type="ECO:0000313" key="2">
    <source>
        <dbReference type="EMBL" id="KKQ70357.1"/>
    </source>
</evidence>
<name>A0A0G0JUJ9_9BACT</name>
<reference evidence="2 3" key="1">
    <citation type="journal article" date="2015" name="Nature">
        <title>rRNA introns, odd ribosomes, and small enigmatic genomes across a large radiation of phyla.</title>
        <authorList>
            <person name="Brown C.T."/>
            <person name="Hug L.A."/>
            <person name="Thomas B.C."/>
            <person name="Sharon I."/>
            <person name="Castelle C.J."/>
            <person name="Singh A."/>
            <person name="Wilkins M.J."/>
            <person name="Williams K.H."/>
            <person name="Banfield J.F."/>
        </authorList>
    </citation>
    <scope>NUCLEOTIDE SEQUENCE [LARGE SCALE GENOMIC DNA]</scope>
</reference>
<organism evidence="2 3">
    <name type="scientific">Candidatus Falkowbacteria bacterium GW2011_GWE1_38_31</name>
    <dbReference type="NCBI Taxonomy" id="1618638"/>
    <lineage>
        <taxon>Bacteria</taxon>
        <taxon>Candidatus Falkowiibacteriota</taxon>
    </lineage>
</organism>
<evidence type="ECO:0000313" key="3">
    <source>
        <dbReference type="Proteomes" id="UP000034022"/>
    </source>
</evidence>
<keyword evidence="1" id="KW-1133">Transmembrane helix</keyword>
<protein>
    <recommendedName>
        <fullName evidence="4">Rod shape-determining protein MreD</fullName>
    </recommendedName>
</protein>
<dbReference type="Proteomes" id="UP000034022">
    <property type="component" value="Unassembled WGS sequence"/>
</dbReference>
<feature type="transmembrane region" description="Helical" evidence="1">
    <location>
        <begin position="101"/>
        <end position="120"/>
    </location>
</feature>
<evidence type="ECO:0008006" key="4">
    <source>
        <dbReference type="Google" id="ProtNLM"/>
    </source>
</evidence>
<gene>
    <name evidence="2" type="ORF">US91_C0005G0062</name>
</gene>
<sequence>MYLKIIANLIAIVILGIVQIAFVSGLPVWFREINLMIIALILLLGFSGSRIAYWWGFGLGVMLDIYLFVPFGVNIASLLITVVFSNFLLANFLTNRSLYSFLVLISFAIISYEVFSFLIINTYDYIFFRSFASAIDGHALLYKFYGLGINLVLVGITLYALNHFGANFKPVFLRKRKLI</sequence>
<feature type="transmembrane region" description="Helical" evidence="1">
    <location>
        <begin position="6"/>
        <end position="26"/>
    </location>
</feature>
<dbReference type="EMBL" id="LBUU01000005">
    <property type="protein sequence ID" value="KKQ70357.1"/>
    <property type="molecule type" value="Genomic_DNA"/>
</dbReference>
<feature type="transmembrane region" description="Helical" evidence="1">
    <location>
        <begin position="33"/>
        <end position="53"/>
    </location>
</feature>
<evidence type="ECO:0000256" key="1">
    <source>
        <dbReference type="SAM" id="Phobius"/>
    </source>
</evidence>
<comment type="caution">
    <text evidence="2">The sequence shown here is derived from an EMBL/GenBank/DDBJ whole genome shotgun (WGS) entry which is preliminary data.</text>
</comment>
<feature type="transmembrane region" description="Helical" evidence="1">
    <location>
        <begin position="65"/>
        <end position="89"/>
    </location>
</feature>
<accession>A0A0G0JUJ9</accession>
<keyword evidence="1" id="KW-0472">Membrane</keyword>
<dbReference type="AlphaFoldDB" id="A0A0G0JUJ9"/>
<keyword evidence="1" id="KW-0812">Transmembrane</keyword>